<keyword evidence="21" id="KW-1185">Reference proteome</keyword>
<keyword evidence="13" id="KW-1133">Transmembrane helix</keyword>
<dbReference type="Pfam" id="PF13614">
    <property type="entry name" value="AAA_31"/>
    <property type="match status" value="1"/>
</dbReference>
<keyword evidence="15" id="KW-0829">Tyrosine-protein kinase</keyword>
<comment type="similarity">
    <text evidence="2">Belongs to the CpsC/CapA family.</text>
</comment>
<protein>
    <recommendedName>
        <fullName evidence="5">non-specific protein-tyrosine kinase</fullName>
        <ecNumber evidence="5">2.7.10.2</ecNumber>
    </recommendedName>
</protein>
<feature type="coiled-coil region" evidence="17">
    <location>
        <begin position="364"/>
        <end position="391"/>
    </location>
</feature>
<evidence type="ECO:0000256" key="2">
    <source>
        <dbReference type="ARBA" id="ARBA00006683"/>
    </source>
</evidence>
<evidence type="ECO:0000256" key="6">
    <source>
        <dbReference type="ARBA" id="ARBA00022475"/>
    </source>
</evidence>
<keyword evidence="9" id="KW-0812">Transmembrane</keyword>
<comment type="catalytic activity">
    <reaction evidence="16">
        <text>L-tyrosyl-[protein] + ATP = O-phospho-L-tyrosyl-[protein] + ADP + H(+)</text>
        <dbReference type="Rhea" id="RHEA:10596"/>
        <dbReference type="Rhea" id="RHEA-COMP:10136"/>
        <dbReference type="Rhea" id="RHEA-COMP:20101"/>
        <dbReference type="ChEBI" id="CHEBI:15378"/>
        <dbReference type="ChEBI" id="CHEBI:30616"/>
        <dbReference type="ChEBI" id="CHEBI:46858"/>
        <dbReference type="ChEBI" id="CHEBI:61978"/>
        <dbReference type="ChEBI" id="CHEBI:456216"/>
        <dbReference type="EC" id="2.7.10.2"/>
    </reaction>
</comment>
<dbReference type="Gene3D" id="3.40.50.300">
    <property type="entry name" value="P-loop containing nucleotide triphosphate hydrolases"/>
    <property type="match status" value="1"/>
</dbReference>
<gene>
    <name evidence="20" type="ORF">IQ217_15835</name>
</gene>
<dbReference type="Pfam" id="PF02706">
    <property type="entry name" value="Wzz"/>
    <property type="match status" value="1"/>
</dbReference>
<evidence type="ECO:0000256" key="13">
    <source>
        <dbReference type="ARBA" id="ARBA00022989"/>
    </source>
</evidence>
<dbReference type="PANTHER" id="PTHR32309">
    <property type="entry name" value="TYROSINE-PROTEIN KINASE"/>
    <property type="match status" value="1"/>
</dbReference>
<evidence type="ECO:0000256" key="1">
    <source>
        <dbReference type="ARBA" id="ARBA00004429"/>
    </source>
</evidence>
<keyword evidence="12" id="KW-0067">ATP-binding</keyword>
<keyword evidence="7" id="KW-0997">Cell inner membrane</keyword>
<dbReference type="PANTHER" id="PTHR32309:SF13">
    <property type="entry name" value="FERRIC ENTEROBACTIN TRANSPORT PROTEIN FEPE"/>
    <property type="match status" value="1"/>
</dbReference>
<name>A0ABR9VY27_9SYNC</name>
<feature type="domain" description="AAA" evidence="19">
    <location>
        <begin position="550"/>
        <end position="698"/>
    </location>
</feature>
<evidence type="ECO:0000256" key="3">
    <source>
        <dbReference type="ARBA" id="ARBA00007316"/>
    </source>
</evidence>
<dbReference type="InterPro" id="IPR005702">
    <property type="entry name" value="Wzc-like_C"/>
</dbReference>
<evidence type="ECO:0000256" key="9">
    <source>
        <dbReference type="ARBA" id="ARBA00022692"/>
    </source>
</evidence>
<keyword evidence="8" id="KW-0808">Transferase</keyword>
<evidence type="ECO:0000256" key="4">
    <source>
        <dbReference type="ARBA" id="ARBA00008883"/>
    </source>
</evidence>
<reference evidence="20 21" key="1">
    <citation type="submission" date="2020-10" db="EMBL/GenBank/DDBJ databases">
        <authorList>
            <person name="Castelo-Branco R."/>
            <person name="Eusebio N."/>
            <person name="Adriana R."/>
            <person name="Vieira A."/>
            <person name="Brugerolle De Fraissinette N."/>
            <person name="Rezende De Castro R."/>
            <person name="Schneider M.P."/>
            <person name="Vasconcelos V."/>
            <person name="Leao P.N."/>
        </authorList>
    </citation>
    <scope>NUCLEOTIDE SEQUENCE [LARGE SCALE GENOMIC DNA]</scope>
    <source>
        <strain evidence="20 21">LEGE 00031</strain>
    </source>
</reference>
<evidence type="ECO:0000256" key="5">
    <source>
        <dbReference type="ARBA" id="ARBA00011903"/>
    </source>
</evidence>
<evidence type="ECO:0000256" key="14">
    <source>
        <dbReference type="ARBA" id="ARBA00023136"/>
    </source>
</evidence>
<organism evidence="20 21">
    <name type="scientific">Synechocystis salina LEGE 00031</name>
    <dbReference type="NCBI Taxonomy" id="1828736"/>
    <lineage>
        <taxon>Bacteria</taxon>
        <taxon>Bacillati</taxon>
        <taxon>Cyanobacteriota</taxon>
        <taxon>Cyanophyceae</taxon>
        <taxon>Synechococcales</taxon>
        <taxon>Merismopediaceae</taxon>
        <taxon>Synechocystis</taxon>
    </lineage>
</organism>
<comment type="subcellular location">
    <subcellularLocation>
        <location evidence="1">Cell inner membrane</location>
        <topology evidence="1">Multi-pass membrane protein</topology>
    </subcellularLocation>
</comment>
<dbReference type="Proteomes" id="UP000658720">
    <property type="component" value="Unassembled WGS sequence"/>
</dbReference>
<accession>A0ABR9VY27</accession>
<evidence type="ECO:0000256" key="11">
    <source>
        <dbReference type="ARBA" id="ARBA00022777"/>
    </source>
</evidence>
<dbReference type="SUPFAM" id="SSF52540">
    <property type="entry name" value="P-loop containing nucleoside triphosphate hydrolases"/>
    <property type="match status" value="1"/>
</dbReference>
<evidence type="ECO:0000256" key="8">
    <source>
        <dbReference type="ARBA" id="ARBA00022679"/>
    </source>
</evidence>
<evidence type="ECO:0000256" key="15">
    <source>
        <dbReference type="ARBA" id="ARBA00023137"/>
    </source>
</evidence>
<keyword evidence="10" id="KW-0547">Nucleotide-binding</keyword>
<evidence type="ECO:0000313" key="21">
    <source>
        <dbReference type="Proteomes" id="UP000658720"/>
    </source>
</evidence>
<evidence type="ECO:0000259" key="19">
    <source>
        <dbReference type="Pfam" id="PF13614"/>
    </source>
</evidence>
<sequence>MPPSYSESSGLNLPVVNVPTERVLEDEEEISLKDLTQLIRRRWWIMLLVAIATGGLVLSRQLSRPPVFQSDFQLLVSPPELANINPLSQLQGTGFFNLPRGQDYIATQTEILQSNTLLAPVWKRFYGNLPAEDEFSYEDFLRHLSVSLIQDTGIVEITYKDKNPQIVKGVLEALAETYLNYTRAEKDRQENEKLGFINLQLPKFQERVNQLQRNLIDLQKQYEFFDPILTGKSLEERLNQTTIQKQLTFTKIQQLSAQKQALEQKTGVSSENAFRVGTLGQSPTYRNLVSRLSDVNLKLAETTALYTGNSPQVQQLQLERTNILELLKAEIDKNQVDVASTDIDSTLASSNDQNSIKHETLAELSKVSIELDVLNIELQELTSEENQLKAQLGDFTDIAGQYLVLQQELELERNSMVQLLAAKQSLEIETANSYIPWQLVSTITLPEKPINTRLRDILLSLMAGVVAGGAVGLLVDKLDPTYHSVEDIISNHSVNILGYIPLERELRASIKYGSPLPNEAMQDAYAKFYSNLFFLKRKRQCHSFVVTSAESGDGKSTTAFFLAQAAAKLGQKVLLVDGDRYFPQKQAWLKLAKITGFGGENTTSDGNGVLNNLAANSNGQNEDLPELLGKNLFYFKVQDDTMTPEQLVSASQNFVVKMNQWKETFDLILIDTPPILGLTDSRLIADQTDGLVVVVRLNKTRKDSLKEAFRELALADLNVLGIVANAITSTSGGYGYYYGRYYSNRYYDGQKLAKAREEAEGSV</sequence>
<feature type="domain" description="Polysaccharide chain length determinant N-terminal" evidence="18">
    <location>
        <begin position="28"/>
        <end position="123"/>
    </location>
</feature>
<dbReference type="InterPro" id="IPR003856">
    <property type="entry name" value="LPS_length_determ_N"/>
</dbReference>
<keyword evidence="6" id="KW-1003">Cell membrane</keyword>
<dbReference type="InterPro" id="IPR050445">
    <property type="entry name" value="Bact_polysacc_biosynth/exp"/>
</dbReference>
<dbReference type="CDD" id="cd05387">
    <property type="entry name" value="BY-kinase"/>
    <property type="match status" value="1"/>
</dbReference>
<evidence type="ECO:0000256" key="16">
    <source>
        <dbReference type="ARBA" id="ARBA00051245"/>
    </source>
</evidence>
<evidence type="ECO:0000256" key="7">
    <source>
        <dbReference type="ARBA" id="ARBA00022519"/>
    </source>
</evidence>
<evidence type="ECO:0000256" key="12">
    <source>
        <dbReference type="ARBA" id="ARBA00022840"/>
    </source>
</evidence>
<keyword evidence="11" id="KW-0418">Kinase</keyword>
<comment type="similarity">
    <text evidence="4">Belongs to the etk/wzc family.</text>
</comment>
<evidence type="ECO:0000256" key="10">
    <source>
        <dbReference type="ARBA" id="ARBA00022741"/>
    </source>
</evidence>
<dbReference type="EMBL" id="JADEVV010000056">
    <property type="protein sequence ID" value="MBE9255278.1"/>
    <property type="molecule type" value="Genomic_DNA"/>
</dbReference>
<evidence type="ECO:0000313" key="20">
    <source>
        <dbReference type="EMBL" id="MBE9255278.1"/>
    </source>
</evidence>
<dbReference type="RefSeq" id="WP_194020687.1">
    <property type="nucleotide sequence ID" value="NZ_JADEVV010000056.1"/>
</dbReference>
<keyword evidence="14" id="KW-0472">Membrane</keyword>
<dbReference type="InterPro" id="IPR025669">
    <property type="entry name" value="AAA_dom"/>
</dbReference>
<comment type="similarity">
    <text evidence="3">Belongs to the CpsD/CapB family.</text>
</comment>
<evidence type="ECO:0000256" key="17">
    <source>
        <dbReference type="SAM" id="Coils"/>
    </source>
</evidence>
<evidence type="ECO:0000259" key="18">
    <source>
        <dbReference type="Pfam" id="PF02706"/>
    </source>
</evidence>
<proteinExistence type="inferred from homology"/>
<comment type="caution">
    <text evidence="20">The sequence shown here is derived from an EMBL/GenBank/DDBJ whole genome shotgun (WGS) entry which is preliminary data.</text>
</comment>
<dbReference type="EC" id="2.7.10.2" evidence="5"/>
<keyword evidence="17" id="KW-0175">Coiled coil</keyword>
<dbReference type="InterPro" id="IPR027417">
    <property type="entry name" value="P-loop_NTPase"/>
</dbReference>